<feature type="compositionally biased region" description="Basic residues" evidence="1">
    <location>
        <begin position="12"/>
        <end position="23"/>
    </location>
</feature>
<feature type="region of interest" description="Disordered" evidence="1">
    <location>
        <begin position="127"/>
        <end position="215"/>
    </location>
</feature>
<keyword evidence="2" id="KW-0472">Membrane</keyword>
<accession>A0AAV4H2P5</accession>
<sequence length="405" mass="44092">MDTGLDTVSPTPHHHHHHHHNHHNTNMESPTTATTTTPTEDGEDPLLPGTASRSMTVSASGTDQNQNQCGVSPSETGANGSESPKKLRFTSEQSADKPDGRPETVNGETPPSDEELLRRLEEANRMLEADEKSRVGLTARSSTTPGHSRKGSGSSIVSSTSSNSFYSTQNSAENDDNSEVNKKGGEKYGLSPHHRHHHHHHHHLRIPQHQQQQHRNLSLVAPSPLRPRYLTHQRSASLDSRKSARSASDPISLLPHGGPARGPDDNSLTLRPPPSRMRRVGSSQNVGTETVCAAVRRKGSSGSLEKRGSRSVERPTSPSISDLLFGKLPIPPPHVAPLWEALSGSCGKLFQCPGALWVFGSLFFFFSPLISSYAAYNIVSQWDTSSPLIHHDPPIAHHLVTDKIK</sequence>
<proteinExistence type="predicted"/>
<protein>
    <submittedName>
        <fullName evidence="3">Uncharacterized protein</fullName>
    </submittedName>
</protein>
<organism evidence="3 4">
    <name type="scientific">Elysia marginata</name>
    <dbReference type="NCBI Taxonomy" id="1093978"/>
    <lineage>
        <taxon>Eukaryota</taxon>
        <taxon>Metazoa</taxon>
        <taxon>Spiralia</taxon>
        <taxon>Lophotrochozoa</taxon>
        <taxon>Mollusca</taxon>
        <taxon>Gastropoda</taxon>
        <taxon>Heterobranchia</taxon>
        <taxon>Euthyneura</taxon>
        <taxon>Panpulmonata</taxon>
        <taxon>Sacoglossa</taxon>
        <taxon>Placobranchoidea</taxon>
        <taxon>Plakobranchidae</taxon>
        <taxon>Elysia</taxon>
    </lineage>
</organism>
<feature type="compositionally biased region" description="Low complexity" evidence="1">
    <location>
        <begin position="151"/>
        <end position="171"/>
    </location>
</feature>
<evidence type="ECO:0000256" key="1">
    <source>
        <dbReference type="SAM" id="MobiDB-lite"/>
    </source>
</evidence>
<feature type="compositionally biased region" description="Basic and acidic residues" evidence="1">
    <location>
        <begin position="304"/>
        <end position="313"/>
    </location>
</feature>
<keyword evidence="2" id="KW-0812">Transmembrane</keyword>
<dbReference type="Proteomes" id="UP000762676">
    <property type="component" value="Unassembled WGS sequence"/>
</dbReference>
<evidence type="ECO:0000313" key="4">
    <source>
        <dbReference type="Proteomes" id="UP000762676"/>
    </source>
</evidence>
<feature type="compositionally biased region" description="Basic residues" evidence="1">
    <location>
        <begin position="192"/>
        <end position="206"/>
    </location>
</feature>
<feature type="compositionally biased region" description="Polar residues" evidence="1">
    <location>
        <begin position="51"/>
        <end position="82"/>
    </location>
</feature>
<feature type="transmembrane region" description="Helical" evidence="2">
    <location>
        <begin position="355"/>
        <end position="376"/>
    </location>
</feature>
<reference evidence="3 4" key="1">
    <citation type="journal article" date="2021" name="Elife">
        <title>Chloroplast acquisition without the gene transfer in kleptoplastic sea slugs, Plakobranchus ocellatus.</title>
        <authorList>
            <person name="Maeda T."/>
            <person name="Takahashi S."/>
            <person name="Yoshida T."/>
            <person name="Shimamura S."/>
            <person name="Takaki Y."/>
            <person name="Nagai Y."/>
            <person name="Toyoda A."/>
            <person name="Suzuki Y."/>
            <person name="Arimoto A."/>
            <person name="Ishii H."/>
            <person name="Satoh N."/>
            <person name="Nishiyama T."/>
            <person name="Hasebe M."/>
            <person name="Maruyama T."/>
            <person name="Minagawa J."/>
            <person name="Obokata J."/>
            <person name="Shigenobu S."/>
        </authorList>
    </citation>
    <scope>NUCLEOTIDE SEQUENCE [LARGE SCALE GENOMIC DNA]</scope>
</reference>
<name>A0AAV4H2P5_9GAST</name>
<comment type="caution">
    <text evidence="3">The sequence shown here is derived from an EMBL/GenBank/DDBJ whole genome shotgun (WGS) entry which is preliminary data.</text>
</comment>
<evidence type="ECO:0000256" key="2">
    <source>
        <dbReference type="SAM" id="Phobius"/>
    </source>
</evidence>
<keyword evidence="4" id="KW-1185">Reference proteome</keyword>
<evidence type="ECO:0000313" key="3">
    <source>
        <dbReference type="EMBL" id="GFR92188.1"/>
    </source>
</evidence>
<feature type="compositionally biased region" description="Polar residues" evidence="1">
    <location>
        <begin position="1"/>
        <end position="10"/>
    </location>
</feature>
<dbReference type="EMBL" id="BMAT01001771">
    <property type="protein sequence ID" value="GFR92188.1"/>
    <property type="molecule type" value="Genomic_DNA"/>
</dbReference>
<dbReference type="AlphaFoldDB" id="A0AAV4H2P5"/>
<feature type="region of interest" description="Disordered" evidence="1">
    <location>
        <begin position="233"/>
        <end position="318"/>
    </location>
</feature>
<gene>
    <name evidence="3" type="ORF">ElyMa_000862100</name>
</gene>
<feature type="region of interest" description="Disordered" evidence="1">
    <location>
        <begin position="1"/>
        <end position="115"/>
    </location>
</feature>
<keyword evidence="2" id="KW-1133">Transmembrane helix</keyword>
<feature type="compositionally biased region" description="Low complexity" evidence="1">
    <location>
        <begin position="30"/>
        <end position="39"/>
    </location>
</feature>